<dbReference type="AlphaFoldDB" id="A0A3D9I3H3"/>
<keyword evidence="13" id="KW-0175">Coiled coil</keyword>
<feature type="transmembrane region" description="Helical" evidence="14">
    <location>
        <begin position="163"/>
        <end position="183"/>
    </location>
</feature>
<keyword evidence="4" id="KW-1003">Cell membrane</keyword>
<keyword evidence="11" id="KW-0902">Two-component regulatory system</keyword>
<keyword evidence="6 14" id="KW-0812">Transmembrane</keyword>
<dbReference type="InterPro" id="IPR011620">
    <property type="entry name" value="Sig_transdc_His_kinase_LytS_TM"/>
</dbReference>
<comment type="catalytic activity">
    <reaction evidence="1">
        <text>ATP + protein L-histidine = ADP + protein N-phospho-L-histidine.</text>
        <dbReference type="EC" id="2.7.13.3"/>
    </reaction>
</comment>
<evidence type="ECO:0000313" key="17">
    <source>
        <dbReference type="Proteomes" id="UP000256977"/>
    </source>
</evidence>
<feature type="transmembrane region" description="Helical" evidence="14">
    <location>
        <begin position="99"/>
        <end position="118"/>
    </location>
</feature>
<evidence type="ECO:0000256" key="12">
    <source>
        <dbReference type="ARBA" id="ARBA00023136"/>
    </source>
</evidence>
<name>A0A3D9I3H3_9BACL</name>
<feature type="transmembrane region" description="Helical" evidence="14">
    <location>
        <begin position="68"/>
        <end position="93"/>
    </location>
</feature>
<evidence type="ECO:0000256" key="11">
    <source>
        <dbReference type="ARBA" id="ARBA00023012"/>
    </source>
</evidence>
<evidence type="ECO:0000313" key="16">
    <source>
        <dbReference type="EMBL" id="RED56221.1"/>
    </source>
</evidence>
<accession>A0A3D9I3H3</accession>
<evidence type="ECO:0000259" key="15">
    <source>
        <dbReference type="PROSITE" id="PS50109"/>
    </source>
</evidence>
<dbReference type="GO" id="GO:0000155">
    <property type="term" value="F:phosphorelay sensor kinase activity"/>
    <property type="evidence" value="ECO:0007669"/>
    <property type="project" value="InterPro"/>
</dbReference>
<dbReference type="GO" id="GO:0005886">
    <property type="term" value="C:plasma membrane"/>
    <property type="evidence" value="ECO:0007669"/>
    <property type="project" value="UniProtKB-SubCell"/>
</dbReference>
<keyword evidence="17" id="KW-1185">Reference proteome</keyword>
<evidence type="ECO:0000256" key="7">
    <source>
        <dbReference type="ARBA" id="ARBA00022741"/>
    </source>
</evidence>
<feature type="domain" description="Histidine kinase" evidence="15">
    <location>
        <begin position="299"/>
        <end position="397"/>
    </location>
</feature>
<keyword evidence="12 14" id="KW-0472">Membrane</keyword>
<keyword evidence="10 14" id="KW-1133">Transmembrane helix</keyword>
<keyword evidence="5" id="KW-0808">Transferase</keyword>
<evidence type="ECO:0000256" key="4">
    <source>
        <dbReference type="ARBA" id="ARBA00022475"/>
    </source>
</evidence>
<evidence type="ECO:0000256" key="13">
    <source>
        <dbReference type="SAM" id="Coils"/>
    </source>
</evidence>
<protein>
    <recommendedName>
        <fullName evidence="3">histidine kinase</fullName>
        <ecNumber evidence="3">2.7.13.3</ecNumber>
    </recommendedName>
</protein>
<reference evidence="16 17" key="1">
    <citation type="submission" date="2018-07" db="EMBL/GenBank/DDBJ databases">
        <title>Genomic Encyclopedia of Type Strains, Phase III (KMG-III): the genomes of soil and plant-associated and newly described type strains.</title>
        <authorList>
            <person name="Whitman W."/>
        </authorList>
    </citation>
    <scope>NUCLEOTIDE SEQUENCE [LARGE SCALE GENOMIC DNA]</scope>
    <source>
        <strain evidence="16 17">CECT 7287</strain>
    </source>
</reference>
<gene>
    <name evidence="16" type="ORF">DFP98_14061</name>
</gene>
<evidence type="ECO:0000256" key="3">
    <source>
        <dbReference type="ARBA" id="ARBA00012438"/>
    </source>
</evidence>
<dbReference type="EMBL" id="QRDZ01000040">
    <property type="protein sequence ID" value="RED56221.1"/>
    <property type="molecule type" value="Genomic_DNA"/>
</dbReference>
<keyword evidence="7" id="KW-0547">Nucleotide-binding</keyword>
<dbReference type="Pfam" id="PF02518">
    <property type="entry name" value="HATPase_c"/>
    <property type="match status" value="1"/>
</dbReference>
<dbReference type="PROSITE" id="PS50109">
    <property type="entry name" value="HIS_KIN"/>
    <property type="match status" value="1"/>
</dbReference>
<dbReference type="Proteomes" id="UP000256977">
    <property type="component" value="Unassembled WGS sequence"/>
</dbReference>
<evidence type="ECO:0000256" key="14">
    <source>
        <dbReference type="SAM" id="Phobius"/>
    </source>
</evidence>
<dbReference type="Pfam" id="PF07694">
    <property type="entry name" value="5TM-5TMR_LYT"/>
    <property type="match status" value="1"/>
</dbReference>
<dbReference type="GO" id="GO:0071555">
    <property type="term" value="P:cell wall organization"/>
    <property type="evidence" value="ECO:0007669"/>
    <property type="project" value="InterPro"/>
</dbReference>
<feature type="transmembrane region" description="Helical" evidence="14">
    <location>
        <begin position="130"/>
        <end position="151"/>
    </location>
</feature>
<dbReference type="PANTHER" id="PTHR34220:SF7">
    <property type="entry name" value="SENSOR HISTIDINE KINASE YPDA"/>
    <property type="match status" value="1"/>
</dbReference>
<feature type="coiled-coil region" evidence="13">
    <location>
        <begin position="176"/>
        <end position="203"/>
    </location>
</feature>
<dbReference type="InterPro" id="IPR005467">
    <property type="entry name" value="His_kinase_dom"/>
</dbReference>
<organism evidence="16 17">
    <name type="scientific">Cohnella phaseoli</name>
    <dbReference type="NCBI Taxonomy" id="456490"/>
    <lineage>
        <taxon>Bacteria</taxon>
        <taxon>Bacillati</taxon>
        <taxon>Bacillota</taxon>
        <taxon>Bacilli</taxon>
        <taxon>Bacillales</taxon>
        <taxon>Paenibacillaceae</taxon>
        <taxon>Cohnella</taxon>
    </lineage>
</organism>
<dbReference type="SUPFAM" id="SSF55874">
    <property type="entry name" value="ATPase domain of HSP90 chaperone/DNA topoisomerase II/histidine kinase"/>
    <property type="match status" value="1"/>
</dbReference>
<evidence type="ECO:0000256" key="9">
    <source>
        <dbReference type="ARBA" id="ARBA00022840"/>
    </source>
</evidence>
<dbReference type="Gene3D" id="3.30.565.10">
    <property type="entry name" value="Histidine kinase-like ATPase, C-terminal domain"/>
    <property type="match status" value="1"/>
</dbReference>
<feature type="transmembrane region" description="Helical" evidence="14">
    <location>
        <begin position="5"/>
        <end position="23"/>
    </location>
</feature>
<evidence type="ECO:0000256" key="2">
    <source>
        <dbReference type="ARBA" id="ARBA00004651"/>
    </source>
</evidence>
<evidence type="ECO:0000256" key="10">
    <source>
        <dbReference type="ARBA" id="ARBA00022989"/>
    </source>
</evidence>
<feature type="transmembrane region" description="Helical" evidence="14">
    <location>
        <begin position="35"/>
        <end position="56"/>
    </location>
</feature>
<evidence type="ECO:0000256" key="8">
    <source>
        <dbReference type="ARBA" id="ARBA00022777"/>
    </source>
</evidence>
<evidence type="ECO:0000256" key="5">
    <source>
        <dbReference type="ARBA" id="ARBA00022679"/>
    </source>
</evidence>
<dbReference type="GO" id="GO:0005524">
    <property type="term" value="F:ATP binding"/>
    <property type="evidence" value="ECO:0007669"/>
    <property type="project" value="UniProtKB-KW"/>
</dbReference>
<comment type="subcellular location">
    <subcellularLocation>
        <location evidence="2">Cell membrane</location>
        <topology evidence="2">Multi-pass membrane protein</topology>
    </subcellularLocation>
</comment>
<evidence type="ECO:0000256" key="6">
    <source>
        <dbReference type="ARBA" id="ARBA00022692"/>
    </source>
</evidence>
<dbReference type="InterPro" id="IPR050640">
    <property type="entry name" value="Bact_2-comp_sensor_kinase"/>
</dbReference>
<keyword evidence="9" id="KW-0067">ATP-binding</keyword>
<proteinExistence type="predicted"/>
<dbReference type="SMART" id="SM00387">
    <property type="entry name" value="HATPase_c"/>
    <property type="match status" value="1"/>
</dbReference>
<dbReference type="PRINTS" id="PR00344">
    <property type="entry name" value="BCTRLSENSOR"/>
</dbReference>
<dbReference type="InterPro" id="IPR036890">
    <property type="entry name" value="HATPase_C_sf"/>
</dbReference>
<dbReference type="PANTHER" id="PTHR34220">
    <property type="entry name" value="SENSOR HISTIDINE KINASE YPDA"/>
    <property type="match status" value="1"/>
</dbReference>
<dbReference type="InterPro" id="IPR003594">
    <property type="entry name" value="HATPase_dom"/>
</dbReference>
<dbReference type="InterPro" id="IPR010559">
    <property type="entry name" value="Sig_transdc_His_kin_internal"/>
</dbReference>
<dbReference type="InterPro" id="IPR004358">
    <property type="entry name" value="Sig_transdc_His_kin-like_C"/>
</dbReference>
<evidence type="ECO:0000256" key="1">
    <source>
        <dbReference type="ARBA" id="ARBA00000085"/>
    </source>
</evidence>
<dbReference type="EC" id="2.7.13.3" evidence="3"/>
<dbReference type="Pfam" id="PF06580">
    <property type="entry name" value="His_kinase"/>
    <property type="match status" value="1"/>
</dbReference>
<keyword evidence="8" id="KW-0418">Kinase</keyword>
<sequence>MLKDFLTQMAIIATIVSISQIFNAGRRSDKPRSNVILSAAMGLAILLCMSFPAYMAQGIRLDIRIVPLLLGTLYGGTGAGLALSALIVLYRLFMGMDAGFYTTLLTLAFSMPAILYVRKRFFAAAERMRIDIAAALAMFYCVVGLIVVTVVRGFSMHTLQMHGIHAAIIVGSVLVFTALSETINDMLRRNQQLQAETKDAEIAFLRSQIKPHFLYNTLNSIATLCLKDPRKAEELTLEFSQYLRKSFAFDRLDSLTSVARELELVRAYLNVEKARFGARLVVEYDVDAVRPHTPIPPLILQPLVENAVRHGLMSTLRGGKVKISVVQHPDDELTIAVEDDGCGMSAEQLEAVRKRKTKGVGLRNIGERLELLYGRSLRVESAEGAGTKVVFRIPAGTSGSTGG</sequence>
<comment type="caution">
    <text evidence="16">The sequence shown here is derived from an EMBL/GenBank/DDBJ whole genome shotgun (WGS) entry which is preliminary data.</text>
</comment>